<dbReference type="PANTHER" id="PTHR28029:SF1">
    <property type="entry name" value="PROTEIN ILM1"/>
    <property type="match status" value="1"/>
</dbReference>
<organism evidence="2 3">
    <name type="scientific">Terfezia boudieri ATCC MYA-4762</name>
    <dbReference type="NCBI Taxonomy" id="1051890"/>
    <lineage>
        <taxon>Eukaryota</taxon>
        <taxon>Fungi</taxon>
        <taxon>Dikarya</taxon>
        <taxon>Ascomycota</taxon>
        <taxon>Pezizomycotina</taxon>
        <taxon>Pezizomycetes</taxon>
        <taxon>Pezizales</taxon>
        <taxon>Pezizaceae</taxon>
        <taxon>Terfezia</taxon>
    </lineage>
</organism>
<evidence type="ECO:0000313" key="3">
    <source>
        <dbReference type="Proteomes" id="UP000267821"/>
    </source>
</evidence>
<sequence>MAFISAFTLIRIVIGVHFIVSYLLLTSPGKIVTNGVVLMLGESMGFAPLPMKSLESSPAVTAFAGLLLGFLGFVDFTSLASSAAVRDVSREHWEIQAPSRLIAFMGLTAYTYIFKPRRTTRFVPLTAEEEKLAGLKTGAVFTWAFFEMVLWFWVSLSSLFFP</sequence>
<gene>
    <name evidence="2" type="ORF">L211DRAFT_777988</name>
</gene>
<feature type="transmembrane region" description="Helical" evidence="1">
    <location>
        <begin position="63"/>
        <end position="85"/>
    </location>
</feature>
<evidence type="ECO:0000313" key="2">
    <source>
        <dbReference type="EMBL" id="RPB28674.1"/>
    </source>
</evidence>
<keyword evidence="1" id="KW-0812">Transmembrane</keyword>
<reference evidence="2 3" key="1">
    <citation type="journal article" date="2018" name="Nat. Ecol. Evol.">
        <title>Pezizomycetes genomes reveal the molecular basis of ectomycorrhizal truffle lifestyle.</title>
        <authorList>
            <person name="Murat C."/>
            <person name="Payen T."/>
            <person name="Noel B."/>
            <person name="Kuo A."/>
            <person name="Morin E."/>
            <person name="Chen J."/>
            <person name="Kohler A."/>
            <person name="Krizsan K."/>
            <person name="Balestrini R."/>
            <person name="Da Silva C."/>
            <person name="Montanini B."/>
            <person name="Hainaut M."/>
            <person name="Levati E."/>
            <person name="Barry K.W."/>
            <person name="Belfiori B."/>
            <person name="Cichocki N."/>
            <person name="Clum A."/>
            <person name="Dockter R.B."/>
            <person name="Fauchery L."/>
            <person name="Guy J."/>
            <person name="Iotti M."/>
            <person name="Le Tacon F."/>
            <person name="Lindquist E.A."/>
            <person name="Lipzen A."/>
            <person name="Malagnac F."/>
            <person name="Mello A."/>
            <person name="Molinier V."/>
            <person name="Miyauchi S."/>
            <person name="Poulain J."/>
            <person name="Riccioni C."/>
            <person name="Rubini A."/>
            <person name="Sitrit Y."/>
            <person name="Splivallo R."/>
            <person name="Traeger S."/>
            <person name="Wang M."/>
            <person name="Zifcakova L."/>
            <person name="Wipf D."/>
            <person name="Zambonelli A."/>
            <person name="Paolocci F."/>
            <person name="Nowrousian M."/>
            <person name="Ottonello S."/>
            <person name="Baldrian P."/>
            <person name="Spatafora J.W."/>
            <person name="Henrissat B."/>
            <person name="Nagy L.G."/>
            <person name="Aury J.M."/>
            <person name="Wincker P."/>
            <person name="Grigoriev I.V."/>
            <person name="Bonfante P."/>
            <person name="Martin F.M."/>
        </authorList>
    </citation>
    <scope>NUCLEOTIDE SEQUENCE [LARGE SCALE GENOMIC DNA]</scope>
    <source>
        <strain evidence="2 3">ATCC MYA-4762</strain>
    </source>
</reference>
<feature type="transmembrane region" description="Helical" evidence="1">
    <location>
        <begin position="97"/>
        <end position="114"/>
    </location>
</feature>
<feature type="transmembrane region" description="Helical" evidence="1">
    <location>
        <begin position="6"/>
        <end position="25"/>
    </location>
</feature>
<protein>
    <submittedName>
        <fullName evidence="2">Uncharacterized protein</fullName>
    </submittedName>
</protein>
<dbReference type="OrthoDB" id="5299849at2759"/>
<dbReference type="PANTHER" id="PTHR28029">
    <property type="entry name" value="PROTEIN ILM1"/>
    <property type="match status" value="1"/>
</dbReference>
<dbReference type="InterPro" id="IPR018815">
    <property type="entry name" value="Incr_loss_mito_DNA_1"/>
</dbReference>
<dbReference type="Pfam" id="PF10311">
    <property type="entry name" value="Ilm1"/>
    <property type="match status" value="1"/>
</dbReference>
<feature type="transmembrane region" description="Helical" evidence="1">
    <location>
        <begin position="140"/>
        <end position="161"/>
    </location>
</feature>
<proteinExistence type="predicted"/>
<evidence type="ECO:0000256" key="1">
    <source>
        <dbReference type="SAM" id="Phobius"/>
    </source>
</evidence>
<dbReference type="AlphaFoldDB" id="A0A3N4M0H5"/>
<keyword evidence="1" id="KW-1133">Transmembrane helix</keyword>
<keyword evidence="3" id="KW-1185">Reference proteome</keyword>
<keyword evidence="1" id="KW-0472">Membrane</keyword>
<dbReference type="InParanoid" id="A0A3N4M0H5"/>
<dbReference type="EMBL" id="ML121529">
    <property type="protein sequence ID" value="RPB28674.1"/>
    <property type="molecule type" value="Genomic_DNA"/>
</dbReference>
<accession>A0A3N4M0H5</accession>
<name>A0A3N4M0H5_9PEZI</name>
<dbReference type="Proteomes" id="UP000267821">
    <property type="component" value="Unassembled WGS sequence"/>
</dbReference>